<dbReference type="Ensembl" id="ENSECRT00000034154.1">
    <property type="protein sequence ID" value="ENSECRP00000033426.1"/>
    <property type="gene ID" value="ENSECRG00000022625.1"/>
</dbReference>
<dbReference type="SUPFAM" id="SSF49899">
    <property type="entry name" value="Concanavalin A-like lectins/glucanases"/>
    <property type="match status" value="1"/>
</dbReference>
<keyword evidence="2" id="KW-0479">Metal-binding</keyword>
<dbReference type="InterPro" id="IPR058030">
    <property type="entry name" value="TRIM8/14/16/25/29/45/65_CC"/>
</dbReference>
<evidence type="ECO:0000256" key="3">
    <source>
        <dbReference type="ARBA" id="ARBA00022771"/>
    </source>
</evidence>
<feature type="domain" description="B30.2/SPRY" evidence="10">
    <location>
        <begin position="361"/>
        <end position="557"/>
    </location>
</feature>
<evidence type="ECO:0000313" key="12">
    <source>
        <dbReference type="Proteomes" id="UP000694620"/>
    </source>
</evidence>
<keyword evidence="3 6" id="KW-0863">Zinc-finger</keyword>
<dbReference type="PANTHER" id="PTHR25465:SF5">
    <property type="entry name" value="E3 UBIQUITIN_ISG15 LIGASE TRIM25-RELATED"/>
    <property type="match status" value="1"/>
</dbReference>
<reference evidence="11" key="3">
    <citation type="submission" date="2025-09" db="UniProtKB">
        <authorList>
            <consortium name="Ensembl"/>
        </authorList>
    </citation>
    <scope>IDENTIFICATION</scope>
</reference>
<dbReference type="CDD" id="cd19769">
    <property type="entry name" value="Bbox2_TRIM16-like"/>
    <property type="match status" value="1"/>
</dbReference>
<dbReference type="AlphaFoldDB" id="A0A8C4XII2"/>
<dbReference type="Gene3D" id="4.10.830.40">
    <property type="match status" value="1"/>
</dbReference>
<dbReference type="Proteomes" id="UP000694620">
    <property type="component" value="Chromosome 12"/>
</dbReference>
<evidence type="ECO:0000256" key="2">
    <source>
        <dbReference type="ARBA" id="ARBA00022723"/>
    </source>
</evidence>
<evidence type="ECO:0000256" key="5">
    <source>
        <dbReference type="ARBA" id="ARBA00022859"/>
    </source>
</evidence>
<keyword evidence="5" id="KW-0391">Immunity</keyword>
<dbReference type="Pfam" id="PF13765">
    <property type="entry name" value="PRY"/>
    <property type="match status" value="1"/>
</dbReference>
<evidence type="ECO:0000259" key="8">
    <source>
        <dbReference type="PROSITE" id="PS50089"/>
    </source>
</evidence>
<dbReference type="PROSITE" id="PS50119">
    <property type="entry name" value="ZF_BBOX"/>
    <property type="match status" value="1"/>
</dbReference>
<dbReference type="InterPro" id="IPR000315">
    <property type="entry name" value="Znf_B-box"/>
</dbReference>
<dbReference type="SUPFAM" id="SSF57850">
    <property type="entry name" value="RING/U-box"/>
    <property type="match status" value="1"/>
</dbReference>
<dbReference type="InterPro" id="IPR006574">
    <property type="entry name" value="PRY"/>
</dbReference>
<dbReference type="GO" id="GO:0005737">
    <property type="term" value="C:cytoplasm"/>
    <property type="evidence" value="ECO:0007669"/>
    <property type="project" value="UniProtKB-ARBA"/>
</dbReference>
<evidence type="ECO:0000256" key="1">
    <source>
        <dbReference type="ARBA" id="ARBA00022588"/>
    </source>
</evidence>
<dbReference type="SMART" id="SM00184">
    <property type="entry name" value="RING"/>
    <property type="match status" value="1"/>
</dbReference>
<feature type="domain" description="RING-type" evidence="8">
    <location>
        <begin position="15"/>
        <end position="58"/>
    </location>
</feature>
<dbReference type="InterPro" id="IPR043136">
    <property type="entry name" value="B30.2/SPRY_sf"/>
</dbReference>
<feature type="domain" description="B box-type" evidence="9">
    <location>
        <begin position="148"/>
        <end position="188"/>
    </location>
</feature>
<organism evidence="11 12">
    <name type="scientific">Erpetoichthys calabaricus</name>
    <name type="common">Rope fish</name>
    <name type="synonym">Calamoichthys calabaricus</name>
    <dbReference type="NCBI Taxonomy" id="27687"/>
    <lineage>
        <taxon>Eukaryota</taxon>
        <taxon>Metazoa</taxon>
        <taxon>Chordata</taxon>
        <taxon>Craniata</taxon>
        <taxon>Vertebrata</taxon>
        <taxon>Euteleostomi</taxon>
        <taxon>Actinopterygii</taxon>
        <taxon>Polypteriformes</taxon>
        <taxon>Polypteridae</taxon>
        <taxon>Erpetoichthys</taxon>
    </lineage>
</organism>
<dbReference type="GeneTree" id="ENSGT01150000286950"/>
<dbReference type="SMART" id="SM00449">
    <property type="entry name" value="SPRY"/>
    <property type="match status" value="1"/>
</dbReference>
<feature type="coiled-coil region" evidence="7">
    <location>
        <begin position="189"/>
        <end position="295"/>
    </location>
</feature>
<evidence type="ECO:0000259" key="10">
    <source>
        <dbReference type="PROSITE" id="PS50188"/>
    </source>
</evidence>
<dbReference type="InterPro" id="IPR017907">
    <property type="entry name" value="Znf_RING_CS"/>
</dbReference>
<dbReference type="CDD" id="cd16040">
    <property type="entry name" value="SPRY_PRY_SNTX"/>
    <property type="match status" value="1"/>
</dbReference>
<name>A0A8C4XII2_ERPCA</name>
<evidence type="ECO:0000256" key="6">
    <source>
        <dbReference type="PROSITE-ProRule" id="PRU00024"/>
    </source>
</evidence>
<keyword evidence="4" id="KW-0862">Zinc</keyword>
<dbReference type="InterPro" id="IPR013320">
    <property type="entry name" value="ConA-like_dom_sf"/>
</dbReference>
<dbReference type="SMART" id="SM00589">
    <property type="entry name" value="PRY"/>
    <property type="match status" value="1"/>
</dbReference>
<dbReference type="Gene3D" id="3.30.160.60">
    <property type="entry name" value="Classic Zinc Finger"/>
    <property type="match status" value="1"/>
</dbReference>
<dbReference type="InterPro" id="IPR001870">
    <property type="entry name" value="B30.2/SPRY"/>
</dbReference>
<evidence type="ECO:0000256" key="7">
    <source>
        <dbReference type="SAM" id="Coils"/>
    </source>
</evidence>
<dbReference type="Pfam" id="PF25600">
    <property type="entry name" value="TRIM_CC"/>
    <property type="match status" value="1"/>
</dbReference>
<evidence type="ECO:0000313" key="11">
    <source>
        <dbReference type="Ensembl" id="ENSECRP00000033426.1"/>
    </source>
</evidence>
<dbReference type="SUPFAM" id="SSF57845">
    <property type="entry name" value="B-box zinc-binding domain"/>
    <property type="match status" value="1"/>
</dbReference>
<dbReference type="GO" id="GO:0008270">
    <property type="term" value="F:zinc ion binding"/>
    <property type="evidence" value="ECO:0007669"/>
    <property type="project" value="UniProtKB-KW"/>
</dbReference>
<dbReference type="GO" id="GO:0045087">
    <property type="term" value="P:innate immune response"/>
    <property type="evidence" value="ECO:0007669"/>
    <property type="project" value="UniProtKB-KW"/>
</dbReference>
<dbReference type="InterPro" id="IPR013083">
    <property type="entry name" value="Znf_RING/FYVE/PHD"/>
</dbReference>
<reference evidence="11" key="2">
    <citation type="submission" date="2025-08" db="UniProtKB">
        <authorList>
            <consortium name="Ensembl"/>
        </authorList>
    </citation>
    <scope>IDENTIFICATION</scope>
</reference>
<dbReference type="Gene3D" id="3.30.40.10">
    <property type="entry name" value="Zinc/RING finger domain, C3HC4 (zinc finger)"/>
    <property type="match status" value="1"/>
</dbReference>
<evidence type="ECO:0000259" key="9">
    <source>
        <dbReference type="PROSITE" id="PS50119"/>
    </source>
</evidence>
<proteinExistence type="predicted"/>
<dbReference type="Pfam" id="PF00622">
    <property type="entry name" value="SPRY"/>
    <property type="match status" value="1"/>
</dbReference>
<gene>
    <name evidence="11" type="primary">LOC114662231</name>
</gene>
<dbReference type="PANTHER" id="PTHR25465">
    <property type="entry name" value="B-BOX DOMAIN CONTAINING"/>
    <property type="match status" value="1"/>
</dbReference>
<dbReference type="PROSITE" id="PS50188">
    <property type="entry name" value="B302_SPRY"/>
    <property type="match status" value="1"/>
</dbReference>
<dbReference type="InterPro" id="IPR051051">
    <property type="entry name" value="E3_ubiq-ligase_TRIM/RNF"/>
</dbReference>
<reference evidence="11" key="1">
    <citation type="submission" date="2021-06" db="EMBL/GenBank/DDBJ databases">
        <authorList>
            <consortium name="Wellcome Sanger Institute Data Sharing"/>
        </authorList>
    </citation>
    <scope>NUCLEOTIDE SEQUENCE [LARGE SCALE GENOMIC DNA]</scope>
</reference>
<evidence type="ECO:0008006" key="13">
    <source>
        <dbReference type="Google" id="ProtNLM"/>
    </source>
</evidence>
<protein>
    <recommendedName>
        <fullName evidence="13">Tripartite motif-containing protein 16-like</fullName>
    </recommendedName>
</protein>
<dbReference type="Pfam" id="PF15227">
    <property type="entry name" value="zf-C3HC4_4"/>
    <property type="match status" value="1"/>
</dbReference>
<dbReference type="InterPro" id="IPR003879">
    <property type="entry name" value="Butyrophylin_SPRY"/>
</dbReference>
<keyword evidence="1" id="KW-0399">Innate immunity</keyword>
<dbReference type="SMART" id="SM00336">
    <property type="entry name" value="BBOX"/>
    <property type="match status" value="2"/>
</dbReference>
<dbReference type="InterPro" id="IPR001841">
    <property type="entry name" value="Znf_RING"/>
</dbReference>
<dbReference type="Gene3D" id="2.60.120.920">
    <property type="match status" value="1"/>
</dbReference>
<keyword evidence="12" id="KW-1185">Reference proteome</keyword>
<dbReference type="PROSITE" id="PS00518">
    <property type="entry name" value="ZF_RING_1"/>
    <property type="match status" value="1"/>
</dbReference>
<dbReference type="Pfam" id="PF00643">
    <property type="entry name" value="zf-B_box"/>
    <property type="match status" value="1"/>
</dbReference>
<evidence type="ECO:0000256" key="4">
    <source>
        <dbReference type="ARBA" id="ARBA00022833"/>
    </source>
</evidence>
<dbReference type="PRINTS" id="PR01407">
    <property type="entry name" value="BUTYPHLNCDUF"/>
</dbReference>
<dbReference type="PROSITE" id="PS50089">
    <property type="entry name" value="ZF_RING_2"/>
    <property type="match status" value="1"/>
</dbReference>
<accession>A0A8C4XII2</accession>
<keyword evidence="7" id="KW-0175">Coiled coil</keyword>
<dbReference type="InterPro" id="IPR003877">
    <property type="entry name" value="SPRY_dom"/>
</dbReference>
<sequence length="580" mass="67066">MAAANLSVSADQYTCSVCLEVLKEPVTIPCGHSYCMDCIEHYWNELDTIRSYNCPQCRLEFDPRPKLYRNIILKELIENLKKMQVSATASASCAGRDNVLCDFCIRRKVRAVKTCLTCMASYCETHLQPHKHSEVLKRHKLEKPTRNLEEKLCTTHQEVLKMFCRTDGTCICLMCAAGEHKNHDRVTPEEETSRRQDELEKTKAEMKNRIKEKEKKLQEMKEAIVRIQSSADREEQEHEQTFRCLIQSIERLKSEVTEAIRDYKQREIRRAEEFIEQLEMEIQELKRRDTELAELSQTDDHIHFLKKFPFLCVPPGDGGTFNITVGDNLKTLKKNLSDLKISLEEMRGWELMKISETEVDTPDYILQNVRNRNYFVKFSCSVTLDHNTANRHLIFSDGNMKVTYQKTESPYPDHPDRFDYWPQVLCREALSGTRCYWEVEWSGMWTVIGVTYKGISRKESDSLLGFNDRSWRLFCSDSSYSAWHNKKKTEIDVPTSHKIGVYLDCPAGFLSFYSVSDTLTLLHRFKASLTEPVYLGFGVGPNSMVSVCPLNLLSSVSRLKQNLLVFWGGVVKKNNAGGKQ</sequence>